<evidence type="ECO:0000259" key="3">
    <source>
        <dbReference type="Pfam" id="PF14351"/>
    </source>
</evidence>
<feature type="transmembrane region" description="Helical" evidence="1">
    <location>
        <begin position="111"/>
        <end position="128"/>
    </location>
</feature>
<feature type="transmembrane region" description="Helical" evidence="1">
    <location>
        <begin position="608"/>
        <end position="627"/>
    </location>
</feature>
<feature type="transmembrane region" description="Helical" evidence="1">
    <location>
        <begin position="578"/>
        <end position="596"/>
    </location>
</feature>
<feature type="transmembrane region" description="Helical" evidence="1">
    <location>
        <begin position="21"/>
        <end position="41"/>
    </location>
</feature>
<feature type="transmembrane region" description="Helical" evidence="1">
    <location>
        <begin position="312"/>
        <end position="333"/>
    </location>
</feature>
<feature type="transmembrane region" description="Helical" evidence="1">
    <location>
        <begin position="244"/>
        <end position="264"/>
    </location>
</feature>
<dbReference type="Pfam" id="PF14345">
    <property type="entry name" value="GDYXXLXY"/>
    <property type="match status" value="1"/>
</dbReference>
<dbReference type="Pfam" id="PF14351">
    <property type="entry name" value="DUF4401"/>
    <property type="match status" value="1"/>
</dbReference>
<proteinExistence type="predicted"/>
<feature type="transmembrane region" description="Helical" evidence="1">
    <location>
        <begin position="53"/>
        <end position="71"/>
    </location>
</feature>
<feature type="transmembrane region" description="Helical" evidence="1">
    <location>
        <begin position="391"/>
        <end position="409"/>
    </location>
</feature>
<dbReference type="Pfam" id="PF09925">
    <property type="entry name" value="DUF2157"/>
    <property type="match status" value="1"/>
</dbReference>
<feature type="transmembrane region" description="Helical" evidence="1">
    <location>
        <begin position="647"/>
        <end position="667"/>
    </location>
</feature>
<dbReference type="InterPro" id="IPR025513">
    <property type="entry name" value="DUF4401"/>
</dbReference>
<evidence type="ECO:0000313" key="5">
    <source>
        <dbReference type="Proteomes" id="UP000776983"/>
    </source>
</evidence>
<feature type="transmembrane region" description="Helical" evidence="1">
    <location>
        <begin position="452"/>
        <end position="470"/>
    </location>
</feature>
<feature type="domain" description="DUF2157" evidence="2">
    <location>
        <begin position="21"/>
        <end position="132"/>
    </location>
</feature>
<evidence type="ECO:0000259" key="2">
    <source>
        <dbReference type="Pfam" id="PF09925"/>
    </source>
</evidence>
<protein>
    <submittedName>
        <fullName evidence="4">GDYXXLXY domain-containing protein</fullName>
    </submittedName>
</protein>
<name>A0ABS8CDE2_9BURK</name>
<keyword evidence="5" id="KW-1185">Reference proteome</keyword>
<dbReference type="InterPro" id="IPR025833">
    <property type="entry name" value="GDYXXLXY"/>
</dbReference>
<feature type="transmembrane region" description="Helical" evidence="1">
    <location>
        <begin position="156"/>
        <end position="175"/>
    </location>
</feature>
<evidence type="ECO:0000313" key="4">
    <source>
        <dbReference type="EMBL" id="MCB5364066.1"/>
    </source>
</evidence>
<feature type="transmembrane region" description="Helical" evidence="1">
    <location>
        <begin position="477"/>
        <end position="496"/>
    </location>
</feature>
<feature type="transmembrane region" description="Helical" evidence="1">
    <location>
        <begin position="511"/>
        <end position="533"/>
    </location>
</feature>
<keyword evidence="1" id="KW-1133">Transmembrane helix</keyword>
<feature type="transmembrane region" description="Helical" evidence="1">
    <location>
        <begin position="416"/>
        <end position="432"/>
    </location>
</feature>
<feature type="transmembrane region" description="Helical" evidence="1">
    <location>
        <begin position="540"/>
        <end position="558"/>
    </location>
</feature>
<dbReference type="Proteomes" id="UP000776983">
    <property type="component" value="Unassembled WGS sequence"/>
</dbReference>
<feature type="transmembrane region" description="Helical" evidence="1">
    <location>
        <begin position="367"/>
        <end position="385"/>
    </location>
</feature>
<comment type="caution">
    <text evidence="4">The sequence shown here is derived from an EMBL/GenBank/DDBJ whole genome shotgun (WGS) entry which is preliminary data.</text>
</comment>
<keyword evidence="1" id="KW-0472">Membrane</keyword>
<feature type="transmembrane region" description="Helical" evidence="1">
    <location>
        <begin position="83"/>
        <end position="105"/>
    </location>
</feature>
<dbReference type="RefSeq" id="WP_226954422.1">
    <property type="nucleotide sequence ID" value="NZ_JACDXW010000004.1"/>
</dbReference>
<feature type="domain" description="DUF4401" evidence="3">
    <location>
        <begin position="307"/>
        <end position="624"/>
    </location>
</feature>
<dbReference type="EMBL" id="JACDXW010000004">
    <property type="protein sequence ID" value="MCB5364066.1"/>
    <property type="molecule type" value="Genomic_DNA"/>
</dbReference>
<keyword evidence="1" id="KW-0812">Transmembrane</keyword>
<sequence length="829" mass="89477">MRTPNLHLLMPGKADLPFLRRLAIILGSGLLASAAICWIAANWPYASALQKLAGTQTVLSVSVFVAGWRLWARPHERGLSSVAANALGLAAVLVGALFALIGQTYQTGADPWQLFALWSVLIVPWAFILPTAFLLCLLATVLNLALVLFLSRETGLGWAAIAALMAVLNLALMGLREVADTRLASDDTWRIGPRVAMAALLGWWLTGLVDALNSTGLYASAFSLSGFLVGAGLVVAYTRFKPDAVMLSLLGLAASAAVSIIIIYTAGLNAGLPIVIVALVACFIYGARHLLAVVRKTDFHKQRNEEPWFISAFRLVLMGLAVVLCLLFLSLVLKLNETSTAILGVLLLVVGLLFVRTHHQRPAWRDLGVVLSAMGYVAYAVAMLVEGDPFLIGTVAAVVLPAVLIYVVAPVFTLRFLSALVGVGMLVLYVWHTLLLDSLWSKMHVAEITLSYQRLLILNVAALICWRLVVASERFQVLVPLAWAVTALALVAGWWAPALSWSNHLPVTPQWAWVWSLGIMLALLPIYALAAMLKGSGGRVAVGAALMLMVASIGWLGAPGVAVALTWVLVGRLLGRRALLGFSVVALLTYLAQFYYQLETPLLQKAWVLGGTGAWLLFGTLLLTGFGKTKEPKQANAVASGKQSGRWRAAAIVAGLLLVLLIANLSIAQRERLLRQGQDVVLELAPVDPRSLMQGDYMMLRYAVANEVQALLSEPTELADAVRKAGRGWLLLVPDADGVHRLRGVSAEADELNDENPLEQGAQKLAFRLRDGEVWIVTDAWFFPEGQQGHYEQARYGRFRVNAQGSGLLLDLLDGQRQGLKAGAALPEE</sequence>
<feature type="transmembrane region" description="Helical" evidence="1">
    <location>
        <begin position="270"/>
        <end position="291"/>
    </location>
</feature>
<feature type="transmembrane region" description="Helical" evidence="1">
    <location>
        <begin position="218"/>
        <end position="237"/>
    </location>
</feature>
<feature type="transmembrane region" description="Helical" evidence="1">
    <location>
        <begin position="339"/>
        <end position="355"/>
    </location>
</feature>
<organism evidence="4 5">
    <name type="scientific">Mesopusillimonas faecipullorum</name>
    <dbReference type="NCBI Taxonomy" id="2755040"/>
    <lineage>
        <taxon>Bacteria</taxon>
        <taxon>Pseudomonadati</taxon>
        <taxon>Pseudomonadota</taxon>
        <taxon>Betaproteobacteria</taxon>
        <taxon>Burkholderiales</taxon>
        <taxon>Alcaligenaceae</taxon>
        <taxon>Mesopusillimonas</taxon>
    </lineage>
</organism>
<accession>A0ABS8CDE2</accession>
<reference evidence="4 5" key="1">
    <citation type="submission" date="2020-07" db="EMBL/GenBank/DDBJ databases">
        <title>Pusillimonas sp. nov., isolated from poultry manure in Taiwan.</title>
        <authorList>
            <person name="Lin S.-Y."/>
            <person name="Tang Y.-S."/>
            <person name="Young C.-C."/>
        </authorList>
    </citation>
    <scope>NUCLEOTIDE SEQUENCE [LARGE SCALE GENOMIC DNA]</scope>
    <source>
        <strain evidence="4 5">CC-YST705</strain>
    </source>
</reference>
<gene>
    <name evidence="4" type="ORF">H0484_09940</name>
</gene>
<dbReference type="InterPro" id="IPR018677">
    <property type="entry name" value="DUF2157"/>
</dbReference>
<evidence type="ECO:0000256" key="1">
    <source>
        <dbReference type="SAM" id="Phobius"/>
    </source>
</evidence>